<evidence type="ECO:0000256" key="3">
    <source>
        <dbReference type="ARBA" id="ARBA00023002"/>
    </source>
</evidence>
<evidence type="ECO:0000256" key="1">
    <source>
        <dbReference type="ARBA" id="ARBA00022723"/>
    </source>
</evidence>
<dbReference type="GO" id="GO:0035513">
    <property type="term" value="P:oxidative RNA demethylation"/>
    <property type="evidence" value="ECO:0007669"/>
    <property type="project" value="TreeGrafter"/>
</dbReference>
<proteinExistence type="predicted"/>
<dbReference type="Gene3D" id="2.60.120.590">
    <property type="entry name" value="Alpha-ketoglutarate-dependent dioxygenase AlkB-like"/>
    <property type="match status" value="1"/>
</dbReference>
<evidence type="ECO:0000313" key="9">
    <source>
        <dbReference type="Proteomes" id="UP000414233"/>
    </source>
</evidence>
<sequence length="216" mass="23389">MADLFDTDTDPNPRELVLADGAMLLRGYALDYADALQAGIDAVVAAAPLRHWETPGGKRMSVAMTNCGQFGWISDRRGYRYGTHDPLSDRPWPPMPAAFLALAQAAARDAGFSGFMPDACLVNRYVGDARLTLHQDRDERDLGAPIVSVSLGLSAAFLWGGAKRSDRPRRVPLNDGDVVVWGGPSRLAYHGVASIGGGTDPRYGDARFNLTFRQAR</sequence>
<protein>
    <submittedName>
        <fullName evidence="8">Alpha-ketoglutarate-dependent dioxygenase</fullName>
    </submittedName>
</protein>
<accession>A0A5E4V5X6</accession>
<dbReference type="PANTHER" id="PTHR16557:SF2">
    <property type="entry name" value="NUCLEIC ACID DIOXYGENASE ALKBH1"/>
    <property type="match status" value="1"/>
</dbReference>
<evidence type="ECO:0000256" key="6">
    <source>
        <dbReference type="PIRSR" id="PIRSR604574-2"/>
    </source>
</evidence>
<feature type="binding site" evidence="6">
    <location>
        <position position="134"/>
    </location>
    <ligand>
        <name>Fe cation</name>
        <dbReference type="ChEBI" id="CHEBI:24875"/>
        <note>catalytic</note>
    </ligand>
</feature>
<dbReference type="InterPro" id="IPR005123">
    <property type="entry name" value="Oxoglu/Fe-dep_dioxygenase_dom"/>
</dbReference>
<dbReference type="Proteomes" id="UP000414233">
    <property type="component" value="Unassembled WGS sequence"/>
</dbReference>
<dbReference type="EMBL" id="CABPRZ010000008">
    <property type="protein sequence ID" value="VVE07481.1"/>
    <property type="molecule type" value="Genomic_DNA"/>
</dbReference>
<keyword evidence="9" id="KW-1185">Reference proteome</keyword>
<gene>
    <name evidence="8" type="ORF">PTE30175_02388</name>
</gene>
<feature type="binding site" evidence="6">
    <location>
        <position position="190"/>
    </location>
    <ligand>
        <name>Fe cation</name>
        <dbReference type="ChEBI" id="CHEBI:24875"/>
        <note>catalytic</note>
    </ligand>
</feature>
<name>A0A5E4V5X6_9BURK</name>
<dbReference type="GO" id="GO:0008198">
    <property type="term" value="F:ferrous iron binding"/>
    <property type="evidence" value="ECO:0007669"/>
    <property type="project" value="TreeGrafter"/>
</dbReference>
<feature type="binding site" evidence="5">
    <location>
        <position position="138"/>
    </location>
    <ligand>
        <name>substrate</name>
    </ligand>
</feature>
<dbReference type="Pfam" id="PF13532">
    <property type="entry name" value="2OG-FeII_Oxy_2"/>
    <property type="match status" value="1"/>
</dbReference>
<keyword evidence="4 6" id="KW-0408">Iron</keyword>
<keyword evidence="2 8" id="KW-0223">Dioxygenase</keyword>
<dbReference type="GO" id="GO:0005737">
    <property type="term" value="C:cytoplasm"/>
    <property type="evidence" value="ECO:0007669"/>
    <property type="project" value="TreeGrafter"/>
</dbReference>
<dbReference type="OrthoDB" id="9796932at2"/>
<evidence type="ECO:0000259" key="7">
    <source>
        <dbReference type="PROSITE" id="PS51471"/>
    </source>
</evidence>
<dbReference type="NCBIfam" id="NF011930">
    <property type="entry name" value="PRK15401.1"/>
    <property type="match status" value="1"/>
</dbReference>
<dbReference type="PROSITE" id="PS51471">
    <property type="entry name" value="FE2OG_OXY"/>
    <property type="match status" value="1"/>
</dbReference>
<keyword evidence="1 6" id="KW-0479">Metal-binding</keyword>
<organism evidence="8 9">
    <name type="scientific">Pandoraea terrae</name>
    <dbReference type="NCBI Taxonomy" id="1537710"/>
    <lineage>
        <taxon>Bacteria</taxon>
        <taxon>Pseudomonadati</taxon>
        <taxon>Pseudomonadota</taxon>
        <taxon>Betaproteobacteria</taxon>
        <taxon>Burkholderiales</taxon>
        <taxon>Burkholderiaceae</taxon>
        <taxon>Pandoraea</taxon>
    </lineage>
</organism>
<feature type="binding site" evidence="5">
    <location>
        <begin position="207"/>
        <end position="213"/>
    </location>
    <ligand>
        <name>2-oxoglutarate</name>
        <dbReference type="ChEBI" id="CHEBI:16810"/>
    </ligand>
</feature>
<dbReference type="PANTHER" id="PTHR16557">
    <property type="entry name" value="ALKYLATED DNA REPAIR PROTEIN ALKB-RELATED"/>
    <property type="match status" value="1"/>
</dbReference>
<feature type="binding site" evidence="5">
    <location>
        <position position="72"/>
    </location>
    <ligand>
        <name>substrate</name>
    </ligand>
</feature>
<dbReference type="GO" id="GO:0035516">
    <property type="term" value="F:broad specificity oxidative DNA demethylase activity"/>
    <property type="evidence" value="ECO:0007669"/>
    <property type="project" value="TreeGrafter"/>
</dbReference>
<dbReference type="SUPFAM" id="SSF51197">
    <property type="entry name" value="Clavaminate synthase-like"/>
    <property type="match status" value="1"/>
</dbReference>
<feature type="binding site" evidence="5">
    <location>
        <begin position="79"/>
        <end position="81"/>
    </location>
    <ligand>
        <name>substrate</name>
    </ligand>
</feature>
<reference evidence="8 9" key="1">
    <citation type="submission" date="2019-08" db="EMBL/GenBank/DDBJ databases">
        <authorList>
            <person name="Peeters C."/>
        </authorList>
    </citation>
    <scope>NUCLEOTIDE SEQUENCE [LARGE SCALE GENOMIC DNA]</scope>
    <source>
        <strain evidence="8 9">LMG 30175</strain>
    </source>
</reference>
<feature type="domain" description="Fe2OG dioxygenase" evidence="7">
    <location>
        <begin position="116"/>
        <end position="216"/>
    </location>
</feature>
<evidence type="ECO:0000256" key="4">
    <source>
        <dbReference type="ARBA" id="ARBA00023004"/>
    </source>
</evidence>
<dbReference type="GO" id="GO:0035515">
    <property type="term" value="F:oxidative RNA demethylase activity"/>
    <property type="evidence" value="ECO:0007669"/>
    <property type="project" value="TreeGrafter"/>
</dbReference>
<evidence type="ECO:0000313" key="8">
    <source>
        <dbReference type="EMBL" id="VVE07481.1"/>
    </source>
</evidence>
<feature type="binding site" evidence="5">
    <location>
        <begin position="123"/>
        <end position="125"/>
    </location>
    <ligand>
        <name>2-oxoglutarate</name>
        <dbReference type="ChEBI" id="CHEBI:16810"/>
    </ligand>
</feature>
<dbReference type="InterPro" id="IPR037151">
    <property type="entry name" value="AlkB-like_sf"/>
</dbReference>
<keyword evidence="3" id="KW-0560">Oxidoreductase</keyword>
<feature type="binding site" evidence="5">
    <location>
        <position position="164"/>
    </location>
    <ligand>
        <name>substrate</name>
    </ligand>
</feature>
<dbReference type="AlphaFoldDB" id="A0A5E4V5X6"/>
<dbReference type="InterPro" id="IPR004574">
    <property type="entry name" value="Alkb"/>
</dbReference>
<evidence type="ECO:0000256" key="5">
    <source>
        <dbReference type="PIRSR" id="PIRSR604574-1"/>
    </source>
</evidence>
<comment type="cofactor">
    <cofactor evidence="6">
        <name>Fe(2+)</name>
        <dbReference type="ChEBI" id="CHEBI:29033"/>
    </cofactor>
    <text evidence="6">Binds 1 Fe(2+) ion per subunit.</text>
</comment>
<feature type="binding site" evidence="6">
    <location>
        <position position="136"/>
    </location>
    <ligand>
        <name>Fe cation</name>
        <dbReference type="ChEBI" id="CHEBI:24875"/>
        <note>catalytic</note>
    </ligand>
</feature>
<dbReference type="RefSeq" id="WP_150697242.1">
    <property type="nucleotide sequence ID" value="NZ_CABPRZ010000008.1"/>
</dbReference>
<dbReference type="InterPro" id="IPR027450">
    <property type="entry name" value="AlkB-like"/>
</dbReference>
<evidence type="ECO:0000256" key="2">
    <source>
        <dbReference type="ARBA" id="ARBA00022964"/>
    </source>
</evidence>